<sequence>MQTCECGASEGSLGLCIDYYHAILAEEQGDPEMYRLHAPVVCTYFLQHPDRAASKYLDGQFRQLQLLLDRGLDALLKVASHQVARNRAGSSYDLAPLAPYRPLPTSGHPTGFRSGFPDLPCPGGSFVANGHAHTTD</sequence>
<protein>
    <submittedName>
        <fullName evidence="1">Uncharacterized protein</fullName>
    </submittedName>
</protein>
<accession>A0ABS4ULJ2</accession>
<reference evidence="1 2" key="1">
    <citation type="submission" date="2021-03" db="EMBL/GenBank/DDBJ databases">
        <title>Sequencing the genomes of 1000 actinobacteria strains.</title>
        <authorList>
            <person name="Klenk H.-P."/>
        </authorList>
    </citation>
    <scope>NUCLEOTIDE SEQUENCE [LARGE SCALE GENOMIC DNA]</scope>
    <source>
        <strain evidence="1 2">DSM 18824</strain>
    </source>
</reference>
<organism evidence="1 2">
    <name type="scientific">Kribbella aluminosa</name>
    <dbReference type="NCBI Taxonomy" id="416017"/>
    <lineage>
        <taxon>Bacteria</taxon>
        <taxon>Bacillati</taxon>
        <taxon>Actinomycetota</taxon>
        <taxon>Actinomycetes</taxon>
        <taxon>Propionibacteriales</taxon>
        <taxon>Kribbellaceae</taxon>
        <taxon>Kribbella</taxon>
    </lineage>
</organism>
<keyword evidence="2" id="KW-1185">Reference proteome</keyword>
<dbReference type="Pfam" id="PF19371">
    <property type="entry name" value="DUF5946"/>
    <property type="match status" value="1"/>
</dbReference>
<evidence type="ECO:0000313" key="2">
    <source>
        <dbReference type="Proteomes" id="UP000755585"/>
    </source>
</evidence>
<dbReference type="InterPro" id="IPR045990">
    <property type="entry name" value="DUF5946"/>
</dbReference>
<gene>
    <name evidence="1" type="ORF">JOF29_003610</name>
</gene>
<proteinExistence type="predicted"/>
<dbReference type="RefSeq" id="WP_209695260.1">
    <property type="nucleotide sequence ID" value="NZ_BAAAVU010000009.1"/>
</dbReference>
<comment type="caution">
    <text evidence="1">The sequence shown here is derived from an EMBL/GenBank/DDBJ whole genome shotgun (WGS) entry which is preliminary data.</text>
</comment>
<dbReference type="Proteomes" id="UP000755585">
    <property type="component" value="Unassembled WGS sequence"/>
</dbReference>
<dbReference type="EMBL" id="JAGINT010000001">
    <property type="protein sequence ID" value="MBP2352527.1"/>
    <property type="molecule type" value="Genomic_DNA"/>
</dbReference>
<name>A0ABS4ULJ2_9ACTN</name>
<evidence type="ECO:0000313" key="1">
    <source>
        <dbReference type="EMBL" id="MBP2352527.1"/>
    </source>
</evidence>